<feature type="domain" description="Protein kinase" evidence="2">
    <location>
        <begin position="1"/>
        <end position="139"/>
    </location>
</feature>
<protein>
    <recommendedName>
        <fullName evidence="2">Protein kinase domain-containing protein</fullName>
    </recommendedName>
</protein>
<reference evidence="3 4" key="1">
    <citation type="submission" date="2022-03" db="EMBL/GenBank/DDBJ databases">
        <authorList>
            <person name="Nunn A."/>
            <person name="Chopra R."/>
            <person name="Nunn A."/>
            <person name="Contreras Garrido A."/>
        </authorList>
    </citation>
    <scope>NUCLEOTIDE SEQUENCE [LARGE SCALE GENOMIC DNA]</scope>
</reference>
<proteinExistence type="inferred from homology"/>
<dbReference type="SUPFAM" id="SSF56112">
    <property type="entry name" value="Protein kinase-like (PK-like)"/>
    <property type="match status" value="1"/>
</dbReference>
<dbReference type="InterPro" id="IPR050235">
    <property type="entry name" value="CK1_Ser-Thr_kinase"/>
</dbReference>
<accession>A0AAU9RJE3</accession>
<comment type="similarity">
    <text evidence="1">Belongs to the protein kinase superfamily. CK1 Ser/Thr protein kinase family. Casein kinase I subfamily.</text>
</comment>
<dbReference type="InterPro" id="IPR000719">
    <property type="entry name" value="Prot_kinase_dom"/>
</dbReference>
<evidence type="ECO:0000313" key="4">
    <source>
        <dbReference type="Proteomes" id="UP000836841"/>
    </source>
</evidence>
<dbReference type="Proteomes" id="UP000836841">
    <property type="component" value="Chromosome 2"/>
</dbReference>
<organism evidence="3 4">
    <name type="scientific">Thlaspi arvense</name>
    <name type="common">Field penny-cress</name>
    <dbReference type="NCBI Taxonomy" id="13288"/>
    <lineage>
        <taxon>Eukaryota</taxon>
        <taxon>Viridiplantae</taxon>
        <taxon>Streptophyta</taxon>
        <taxon>Embryophyta</taxon>
        <taxon>Tracheophyta</taxon>
        <taxon>Spermatophyta</taxon>
        <taxon>Magnoliopsida</taxon>
        <taxon>eudicotyledons</taxon>
        <taxon>Gunneridae</taxon>
        <taxon>Pentapetalae</taxon>
        <taxon>rosids</taxon>
        <taxon>malvids</taxon>
        <taxon>Brassicales</taxon>
        <taxon>Brassicaceae</taxon>
        <taxon>Thlaspideae</taxon>
        <taxon>Thlaspi</taxon>
    </lineage>
</organism>
<dbReference type="Gene3D" id="1.10.510.10">
    <property type="entry name" value="Transferase(Phosphotransferase) domain 1"/>
    <property type="match status" value="1"/>
</dbReference>
<feature type="non-terminal residue" evidence="3">
    <location>
        <position position="139"/>
    </location>
</feature>
<sequence>MARGGIHNGPLQEAKRVSKGCEAVEVEVNLPRDVGSITLETVHRNLLGQKTFFENPSLMLADQLINRVEYMHTRGFIHREIKPDNFLIRCISSIWIGEDMQRPSDSQEHSVQVKIIPLLHLVKAWASRNSDDGFLSKPL</sequence>
<keyword evidence="4" id="KW-1185">Reference proteome</keyword>
<dbReference type="EMBL" id="OU466858">
    <property type="protein sequence ID" value="CAH2043913.1"/>
    <property type="molecule type" value="Genomic_DNA"/>
</dbReference>
<dbReference type="PROSITE" id="PS50011">
    <property type="entry name" value="PROTEIN_KINASE_DOM"/>
    <property type="match status" value="1"/>
</dbReference>
<dbReference type="PANTHER" id="PTHR11909">
    <property type="entry name" value="CASEIN KINASE-RELATED"/>
    <property type="match status" value="1"/>
</dbReference>
<dbReference type="GO" id="GO:0004672">
    <property type="term" value="F:protein kinase activity"/>
    <property type="evidence" value="ECO:0007669"/>
    <property type="project" value="InterPro"/>
</dbReference>
<name>A0AAU9RJE3_THLAR</name>
<gene>
    <name evidence="3" type="ORF">TAV2_LOCUS7854</name>
</gene>
<dbReference type="AlphaFoldDB" id="A0AAU9RJE3"/>
<dbReference type="GO" id="GO:0005524">
    <property type="term" value="F:ATP binding"/>
    <property type="evidence" value="ECO:0007669"/>
    <property type="project" value="InterPro"/>
</dbReference>
<evidence type="ECO:0000256" key="1">
    <source>
        <dbReference type="ARBA" id="ARBA00005926"/>
    </source>
</evidence>
<evidence type="ECO:0000313" key="3">
    <source>
        <dbReference type="EMBL" id="CAH2043913.1"/>
    </source>
</evidence>
<evidence type="ECO:0000259" key="2">
    <source>
        <dbReference type="PROSITE" id="PS50011"/>
    </source>
</evidence>
<dbReference type="InterPro" id="IPR011009">
    <property type="entry name" value="Kinase-like_dom_sf"/>
</dbReference>